<evidence type="ECO:0000313" key="3">
    <source>
        <dbReference type="EMBL" id="KAA1394039.1"/>
    </source>
</evidence>
<proteinExistence type="predicted"/>
<feature type="domain" description="DUF222" evidence="2">
    <location>
        <begin position="43"/>
        <end position="240"/>
    </location>
</feature>
<organism evidence="3 4">
    <name type="scientific">Aeromicrobium ginsengisoli</name>
    <dbReference type="NCBI Taxonomy" id="363867"/>
    <lineage>
        <taxon>Bacteria</taxon>
        <taxon>Bacillati</taxon>
        <taxon>Actinomycetota</taxon>
        <taxon>Actinomycetes</taxon>
        <taxon>Propionibacteriales</taxon>
        <taxon>Nocardioidaceae</taxon>
        <taxon>Aeromicrobium</taxon>
    </lineage>
</organism>
<comment type="caution">
    <text evidence="3">The sequence shown here is derived from an EMBL/GenBank/DDBJ whole genome shotgun (WGS) entry which is preliminary data.</text>
</comment>
<keyword evidence="4" id="KW-1185">Reference proteome</keyword>
<dbReference type="Pfam" id="PF02720">
    <property type="entry name" value="DUF222"/>
    <property type="match status" value="1"/>
</dbReference>
<evidence type="ECO:0000259" key="2">
    <source>
        <dbReference type="Pfam" id="PF02720"/>
    </source>
</evidence>
<dbReference type="OrthoDB" id="5170592at2"/>
<feature type="compositionally biased region" description="Basic and acidic residues" evidence="1">
    <location>
        <begin position="234"/>
        <end position="259"/>
    </location>
</feature>
<name>A0A5M4F8U7_9ACTN</name>
<evidence type="ECO:0000313" key="4">
    <source>
        <dbReference type="Proteomes" id="UP000380867"/>
    </source>
</evidence>
<protein>
    <submittedName>
        <fullName evidence="3">DUF222 domain-containing protein</fullName>
    </submittedName>
</protein>
<dbReference type="Proteomes" id="UP000380867">
    <property type="component" value="Unassembled WGS sequence"/>
</dbReference>
<dbReference type="InterPro" id="IPR003870">
    <property type="entry name" value="DUF222"/>
</dbReference>
<evidence type="ECO:0000256" key="1">
    <source>
        <dbReference type="SAM" id="MobiDB-lite"/>
    </source>
</evidence>
<dbReference type="EMBL" id="SDPQ02000007">
    <property type="protein sequence ID" value="KAA1394039.1"/>
    <property type="molecule type" value="Genomic_DNA"/>
</dbReference>
<feature type="non-terminal residue" evidence="3">
    <location>
        <position position="259"/>
    </location>
</feature>
<gene>
    <name evidence="3" type="ORF">ESP70_019905</name>
</gene>
<dbReference type="RefSeq" id="WP_149691077.1">
    <property type="nucleotide sequence ID" value="NZ_SDPQ02000007.1"/>
</dbReference>
<feature type="region of interest" description="Disordered" evidence="1">
    <location>
        <begin position="233"/>
        <end position="259"/>
    </location>
</feature>
<dbReference type="AlphaFoldDB" id="A0A5M4F8U7"/>
<accession>A0A5M4F8U7</accession>
<reference evidence="3" key="1">
    <citation type="submission" date="2019-09" db="EMBL/GenBank/DDBJ databases">
        <authorList>
            <person name="Li J."/>
        </authorList>
    </citation>
    <scope>NUCLEOTIDE SEQUENCE [LARGE SCALE GENOMIC DNA]</scope>
    <source>
        <strain evidence="3">JCM 14732</strain>
    </source>
</reference>
<sequence length="259" mass="27984">MSVAPVVSLPHPLVGAVERIEGALDQMPVAGWSGLEAVLLRDCAERLMRVEARVKAQLMAVTKALDETGLAKASGASSTGAMLAGSFGGDRRAADGLVNRAKELDAAPATGQALARGDIGTAQAAIIAGAVADLPDDTTPEQKQACEDTLIGDAGRLSLKDLRARSRRITDQFKPEPEVDEIENRTLQTREKDAWRRSEFWMSDDGDGTCRGGFRIPQAQADQLRTAIEAISAPRRDHLHDHTPGAESYYDRDLEHRHR</sequence>